<organism evidence="10 11">
    <name type="scientific">Entomortierella chlamydospora</name>
    <dbReference type="NCBI Taxonomy" id="101097"/>
    <lineage>
        <taxon>Eukaryota</taxon>
        <taxon>Fungi</taxon>
        <taxon>Fungi incertae sedis</taxon>
        <taxon>Mucoromycota</taxon>
        <taxon>Mortierellomycotina</taxon>
        <taxon>Mortierellomycetes</taxon>
        <taxon>Mortierellales</taxon>
        <taxon>Mortierellaceae</taxon>
        <taxon>Entomortierella</taxon>
    </lineage>
</organism>
<dbReference type="PROSITE" id="PS00028">
    <property type="entry name" value="ZINC_FINGER_C2H2_1"/>
    <property type="match status" value="3"/>
</dbReference>
<dbReference type="OrthoDB" id="8922241at2759"/>
<keyword evidence="4" id="KW-0862">Zinc</keyword>
<keyword evidence="2" id="KW-0677">Repeat</keyword>
<keyword evidence="3 7" id="KW-0863">Zinc-finger</keyword>
<evidence type="ECO:0000256" key="7">
    <source>
        <dbReference type="PROSITE-ProRule" id="PRU00042"/>
    </source>
</evidence>
<dbReference type="PROSITE" id="PS50157">
    <property type="entry name" value="ZINC_FINGER_C2H2_2"/>
    <property type="match status" value="3"/>
</dbReference>
<evidence type="ECO:0000256" key="5">
    <source>
        <dbReference type="ARBA" id="ARBA00023015"/>
    </source>
</evidence>
<comment type="caution">
    <text evidence="10">The sequence shown here is derived from an EMBL/GenBank/DDBJ whole genome shotgun (WGS) entry which is preliminary data.</text>
</comment>
<proteinExistence type="predicted"/>
<feature type="domain" description="C2H2-type" evidence="9">
    <location>
        <begin position="227"/>
        <end position="256"/>
    </location>
</feature>
<dbReference type="Proteomes" id="UP000703661">
    <property type="component" value="Unassembled WGS sequence"/>
</dbReference>
<evidence type="ECO:0000256" key="2">
    <source>
        <dbReference type="ARBA" id="ARBA00022737"/>
    </source>
</evidence>
<dbReference type="PANTHER" id="PTHR23235:SF120">
    <property type="entry name" value="KRUPPEL-LIKE FACTOR 15"/>
    <property type="match status" value="1"/>
</dbReference>
<feature type="compositionally biased region" description="Polar residues" evidence="8">
    <location>
        <begin position="1"/>
        <end position="17"/>
    </location>
</feature>
<dbReference type="GO" id="GO:0008270">
    <property type="term" value="F:zinc ion binding"/>
    <property type="evidence" value="ECO:0007669"/>
    <property type="project" value="UniProtKB-KW"/>
</dbReference>
<dbReference type="Gene3D" id="3.30.160.60">
    <property type="entry name" value="Classic Zinc Finger"/>
    <property type="match status" value="3"/>
</dbReference>
<evidence type="ECO:0000259" key="9">
    <source>
        <dbReference type="PROSITE" id="PS50157"/>
    </source>
</evidence>
<keyword evidence="6" id="KW-0804">Transcription</keyword>
<dbReference type="GO" id="GO:0000981">
    <property type="term" value="F:DNA-binding transcription factor activity, RNA polymerase II-specific"/>
    <property type="evidence" value="ECO:0007669"/>
    <property type="project" value="TreeGrafter"/>
</dbReference>
<feature type="region of interest" description="Disordered" evidence="8">
    <location>
        <begin position="1"/>
        <end position="23"/>
    </location>
</feature>
<protein>
    <recommendedName>
        <fullName evidence="9">C2H2-type domain-containing protein</fullName>
    </recommendedName>
</protein>
<evidence type="ECO:0000313" key="11">
    <source>
        <dbReference type="Proteomes" id="UP000703661"/>
    </source>
</evidence>
<gene>
    <name evidence="10" type="ORF">BGZ80_008347</name>
</gene>
<keyword evidence="5" id="KW-0805">Transcription regulation</keyword>
<dbReference type="SMART" id="SM00355">
    <property type="entry name" value="ZnF_C2H2"/>
    <property type="match status" value="3"/>
</dbReference>
<dbReference type="EMBL" id="JAAAID010000045">
    <property type="protein sequence ID" value="KAG0023722.1"/>
    <property type="molecule type" value="Genomic_DNA"/>
</dbReference>
<dbReference type="SUPFAM" id="SSF57667">
    <property type="entry name" value="beta-beta-alpha zinc fingers"/>
    <property type="match status" value="2"/>
</dbReference>
<evidence type="ECO:0000256" key="8">
    <source>
        <dbReference type="SAM" id="MobiDB-lite"/>
    </source>
</evidence>
<dbReference type="FunFam" id="3.30.160.60:FF:000032">
    <property type="entry name" value="Krueppel-like factor 4"/>
    <property type="match status" value="1"/>
</dbReference>
<feature type="domain" description="C2H2-type" evidence="9">
    <location>
        <begin position="196"/>
        <end position="225"/>
    </location>
</feature>
<keyword evidence="11" id="KW-1185">Reference proteome</keyword>
<name>A0A9P6N4J7_9FUNG</name>
<dbReference type="InterPro" id="IPR036236">
    <property type="entry name" value="Znf_C2H2_sf"/>
</dbReference>
<evidence type="ECO:0000256" key="1">
    <source>
        <dbReference type="ARBA" id="ARBA00022723"/>
    </source>
</evidence>
<evidence type="ECO:0000256" key="6">
    <source>
        <dbReference type="ARBA" id="ARBA00023163"/>
    </source>
</evidence>
<dbReference type="GO" id="GO:0000978">
    <property type="term" value="F:RNA polymerase II cis-regulatory region sequence-specific DNA binding"/>
    <property type="evidence" value="ECO:0007669"/>
    <property type="project" value="TreeGrafter"/>
</dbReference>
<reference evidence="10" key="1">
    <citation type="journal article" date="2020" name="Fungal Divers.">
        <title>Resolving the Mortierellaceae phylogeny through synthesis of multi-gene phylogenetics and phylogenomics.</title>
        <authorList>
            <person name="Vandepol N."/>
            <person name="Liber J."/>
            <person name="Desiro A."/>
            <person name="Na H."/>
            <person name="Kennedy M."/>
            <person name="Barry K."/>
            <person name="Grigoriev I.V."/>
            <person name="Miller A.N."/>
            <person name="O'Donnell K."/>
            <person name="Stajich J.E."/>
            <person name="Bonito G."/>
        </authorList>
    </citation>
    <scope>NUCLEOTIDE SEQUENCE</scope>
    <source>
        <strain evidence="10">NRRL 2769</strain>
    </source>
</reference>
<feature type="domain" description="C2H2-type" evidence="9">
    <location>
        <begin position="257"/>
        <end position="280"/>
    </location>
</feature>
<sequence>MSCQKRFSRTSSTTQPNGKPLSAESCVDNKNSLIFEDRLFTHEPECLSQGIDYPFQLLSTEPLFETLAELLQPQNQSIYIASDVSSLGFAPQSLDPTYFPLYECNDSSDSLSSGSSPSLSPFSYPSPLTPSLSPSPYAEMGSQSYSINSNQDNSYSLFVPSCSPAEIVQDSRSLSIRNTLAKPRSRARMIKAPRSHVCDHTGCNKTFDRRYNLQQHLKTHRQNERPFVCEDQECSKAFIRRADLERHARIHSGDKPFDCGWCGQAFSRTEARHRHVRKAHPEVCSESFE</sequence>
<accession>A0A9P6N4J7</accession>
<evidence type="ECO:0000256" key="3">
    <source>
        <dbReference type="ARBA" id="ARBA00022771"/>
    </source>
</evidence>
<dbReference type="PANTHER" id="PTHR23235">
    <property type="entry name" value="KRUEPPEL-LIKE TRANSCRIPTION FACTOR"/>
    <property type="match status" value="1"/>
</dbReference>
<dbReference type="InterPro" id="IPR013087">
    <property type="entry name" value="Znf_C2H2_type"/>
</dbReference>
<evidence type="ECO:0000256" key="4">
    <source>
        <dbReference type="ARBA" id="ARBA00022833"/>
    </source>
</evidence>
<dbReference type="Pfam" id="PF00096">
    <property type="entry name" value="zf-C2H2"/>
    <property type="match status" value="2"/>
</dbReference>
<evidence type="ECO:0000313" key="10">
    <source>
        <dbReference type="EMBL" id="KAG0023722.1"/>
    </source>
</evidence>
<keyword evidence="1" id="KW-0479">Metal-binding</keyword>
<dbReference type="AlphaFoldDB" id="A0A9P6N4J7"/>